<dbReference type="AlphaFoldDB" id="A0A3M9XVR3"/>
<organism evidence="1 2">
    <name type="scientific">Verticillium nonalfalfae</name>
    <dbReference type="NCBI Taxonomy" id="1051616"/>
    <lineage>
        <taxon>Eukaryota</taxon>
        <taxon>Fungi</taxon>
        <taxon>Dikarya</taxon>
        <taxon>Ascomycota</taxon>
        <taxon>Pezizomycotina</taxon>
        <taxon>Sordariomycetes</taxon>
        <taxon>Hypocreomycetidae</taxon>
        <taxon>Glomerellales</taxon>
        <taxon>Plectosphaerellaceae</taxon>
        <taxon>Verticillium</taxon>
    </lineage>
</organism>
<proteinExistence type="predicted"/>
<dbReference type="EMBL" id="RBVV01000289">
    <property type="protein sequence ID" value="RNJ51965.1"/>
    <property type="molecule type" value="Genomic_DNA"/>
</dbReference>
<evidence type="ECO:0000313" key="1">
    <source>
        <dbReference type="EMBL" id="RNJ51965.1"/>
    </source>
</evidence>
<reference evidence="1 2" key="1">
    <citation type="submission" date="2018-10" db="EMBL/GenBank/DDBJ databases">
        <title>Genome sequence of Verticillium nonalfalfae VnAa140.</title>
        <authorList>
            <person name="Stajich J.E."/>
            <person name="Kasson M.T."/>
        </authorList>
    </citation>
    <scope>NUCLEOTIDE SEQUENCE [LARGE SCALE GENOMIC DNA]</scope>
    <source>
        <strain evidence="1 2">VnAa140</strain>
    </source>
</reference>
<dbReference type="RefSeq" id="XP_028490123.1">
    <property type="nucleotide sequence ID" value="XM_028639032.1"/>
</dbReference>
<dbReference type="GeneID" id="39608556"/>
<protein>
    <submittedName>
        <fullName evidence="1">Uncharacterized protein</fullName>
    </submittedName>
</protein>
<gene>
    <name evidence="1" type="ORF">D7B24_004867</name>
</gene>
<dbReference type="Proteomes" id="UP000267145">
    <property type="component" value="Unassembled WGS sequence"/>
</dbReference>
<sequence>MVATRTNPVTPTQMEESKAALMGVFDDSRTTQVAAEPVKPILQCSREIKDPTHVSVVEVPCSVRSDINAMALEPPISTGEFADHHLDEYRNFSFTLMQFSVFLCMDLRQLGRLY</sequence>
<evidence type="ECO:0000313" key="2">
    <source>
        <dbReference type="Proteomes" id="UP000267145"/>
    </source>
</evidence>
<keyword evidence="2" id="KW-1185">Reference proteome</keyword>
<comment type="caution">
    <text evidence="1">The sequence shown here is derived from an EMBL/GenBank/DDBJ whole genome shotgun (WGS) entry which is preliminary data.</text>
</comment>
<name>A0A3M9XVR3_9PEZI</name>
<accession>A0A3M9XVR3</accession>